<dbReference type="InterPro" id="IPR027417">
    <property type="entry name" value="P-loop_NTPase"/>
</dbReference>
<evidence type="ECO:0000256" key="1">
    <source>
        <dbReference type="ARBA" id="ARBA00022741"/>
    </source>
</evidence>
<evidence type="ECO:0008006" key="6">
    <source>
        <dbReference type="Google" id="ProtNLM"/>
    </source>
</evidence>
<evidence type="ECO:0000256" key="2">
    <source>
        <dbReference type="ARBA" id="ARBA00022840"/>
    </source>
</evidence>
<evidence type="ECO:0000313" key="5">
    <source>
        <dbReference type="Proteomes" id="UP000001514"/>
    </source>
</evidence>
<gene>
    <name evidence="4" type="ORF">SELMODRAFT_73482</name>
</gene>
<dbReference type="eggNOG" id="KOG0054">
    <property type="taxonomic scope" value="Eukaryota"/>
</dbReference>
<feature type="chain" id="PRO_5003121129" description="Secreted protein" evidence="3">
    <location>
        <begin position="21"/>
        <end position="83"/>
    </location>
</feature>
<proteinExistence type="predicted"/>
<keyword evidence="2" id="KW-0067">ATP-binding</keyword>
<dbReference type="AlphaFoldDB" id="D8QQB1"/>
<name>D8QQB1_SELML</name>
<dbReference type="Proteomes" id="UP000001514">
    <property type="component" value="Unassembled WGS sequence"/>
</dbReference>
<protein>
    <recommendedName>
        <fullName evidence="6">Secreted protein</fullName>
    </recommendedName>
</protein>
<evidence type="ECO:0000256" key="3">
    <source>
        <dbReference type="SAM" id="SignalP"/>
    </source>
</evidence>
<dbReference type="PANTHER" id="PTHR24223">
    <property type="entry name" value="ATP-BINDING CASSETTE SUB-FAMILY C"/>
    <property type="match status" value="1"/>
</dbReference>
<organism evidence="5">
    <name type="scientific">Selaginella moellendorffii</name>
    <name type="common">Spikemoss</name>
    <dbReference type="NCBI Taxonomy" id="88036"/>
    <lineage>
        <taxon>Eukaryota</taxon>
        <taxon>Viridiplantae</taxon>
        <taxon>Streptophyta</taxon>
        <taxon>Embryophyta</taxon>
        <taxon>Tracheophyta</taxon>
        <taxon>Lycopodiopsida</taxon>
        <taxon>Selaginellales</taxon>
        <taxon>Selaginellaceae</taxon>
        <taxon>Selaginella</taxon>
    </lineage>
</organism>
<dbReference type="HOGENOM" id="CLU_2546885_0_0_1"/>
<dbReference type="SUPFAM" id="SSF52540">
    <property type="entry name" value="P-loop containing nucleoside triphosphate hydrolases"/>
    <property type="match status" value="1"/>
</dbReference>
<dbReference type="EMBL" id="GL377565">
    <property type="protein sequence ID" value="EFJ37763.1"/>
    <property type="molecule type" value="Genomic_DNA"/>
</dbReference>
<keyword evidence="5" id="KW-1185">Reference proteome</keyword>
<reference evidence="4 5" key="1">
    <citation type="journal article" date="2011" name="Science">
        <title>The Selaginella genome identifies genetic changes associated with the evolution of vascular plants.</title>
        <authorList>
            <person name="Banks J.A."/>
            <person name="Nishiyama T."/>
            <person name="Hasebe M."/>
            <person name="Bowman J.L."/>
            <person name="Gribskov M."/>
            <person name="dePamphilis C."/>
            <person name="Albert V.A."/>
            <person name="Aono N."/>
            <person name="Aoyama T."/>
            <person name="Ambrose B.A."/>
            <person name="Ashton N.W."/>
            <person name="Axtell M.J."/>
            <person name="Barker E."/>
            <person name="Barker M.S."/>
            <person name="Bennetzen J.L."/>
            <person name="Bonawitz N.D."/>
            <person name="Chapple C."/>
            <person name="Cheng C."/>
            <person name="Correa L.G."/>
            <person name="Dacre M."/>
            <person name="DeBarry J."/>
            <person name="Dreyer I."/>
            <person name="Elias M."/>
            <person name="Engstrom E.M."/>
            <person name="Estelle M."/>
            <person name="Feng L."/>
            <person name="Finet C."/>
            <person name="Floyd S.K."/>
            <person name="Frommer W.B."/>
            <person name="Fujita T."/>
            <person name="Gramzow L."/>
            <person name="Gutensohn M."/>
            <person name="Harholt J."/>
            <person name="Hattori M."/>
            <person name="Heyl A."/>
            <person name="Hirai T."/>
            <person name="Hiwatashi Y."/>
            <person name="Ishikawa M."/>
            <person name="Iwata M."/>
            <person name="Karol K.G."/>
            <person name="Koehler B."/>
            <person name="Kolukisaoglu U."/>
            <person name="Kubo M."/>
            <person name="Kurata T."/>
            <person name="Lalonde S."/>
            <person name="Li K."/>
            <person name="Li Y."/>
            <person name="Litt A."/>
            <person name="Lyons E."/>
            <person name="Manning G."/>
            <person name="Maruyama T."/>
            <person name="Michael T.P."/>
            <person name="Mikami K."/>
            <person name="Miyazaki S."/>
            <person name="Morinaga S."/>
            <person name="Murata T."/>
            <person name="Mueller-Roeber B."/>
            <person name="Nelson D.R."/>
            <person name="Obara M."/>
            <person name="Oguri Y."/>
            <person name="Olmstead R.G."/>
            <person name="Onodera N."/>
            <person name="Petersen B.L."/>
            <person name="Pils B."/>
            <person name="Prigge M."/>
            <person name="Rensing S.A."/>
            <person name="Riano-Pachon D.M."/>
            <person name="Roberts A.W."/>
            <person name="Sato Y."/>
            <person name="Scheller H.V."/>
            <person name="Schulz B."/>
            <person name="Schulz C."/>
            <person name="Shakirov E.V."/>
            <person name="Shibagaki N."/>
            <person name="Shinohara N."/>
            <person name="Shippen D.E."/>
            <person name="Soerensen I."/>
            <person name="Sotooka R."/>
            <person name="Sugimoto N."/>
            <person name="Sugita M."/>
            <person name="Sumikawa N."/>
            <person name="Tanurdzic M."/>
            <person name="Theissen G."/>
            <person name="Ulvskov P."/>
            <person name="Wakazuki S."/>
            <person name="Weng J.K."/>
            <person name="Willats W.W."/>
            <person name="Wipf D."/>
            <person name="Wolf P.G."/>
            <person name="Yang L."/>
            <person name="Zimmer A.D."/>
            <person name="Zhu Q."/>
            <person name="Mitros T."/>
            <person name="Hellsten U."/>
            <person name="Loque D."/>
            <person name="Otillar R."/>
            <person name="Salamov A."/>
            <person name="Schmutz J."/>
            <person name="Shapiro H."/>
            <person name="Lindquist E."/>
            <person name="Lucas S."/>
            <person name="Rokhsar D."/>
            <person name="Grigoriev I.V."/>
        </authorList>
    </citation>
    <scope>NUCLEOTIDE SEQUENCE [LARGE SCALE GENOMIC DNA]</scope>
</reference>
<dbReference type="GO" id="GO:0005524">
    <property type="term" value="F:ATP binding"/>
    <property type="evidence" value="ECO:0007669"/>
    <property type="project" value="UniProtKB-KW"/>
</dbReference>
<accession>D8QQB1</accession>
<dbReference type="InParanoid" id="D8QQB1"/>
<dbReference type="KEGG" id="smo:SELMODRAFT_73482"/>
<keyword evidence="3" id="KW-0732">Signal</keyword>
<dbReference type="Gramene" id="EFJ37763">
    <property type="protein sequence ID" value="EFJ37763"/>
    <property type="gene ID" value="SELMODRAFT_73482"/>
</dbReference>
<feature type="signal peptide" evidence="3">
    <location>
        <begin position="1"/>
        <end position="20"/>
    </location>
</feature>
<dbReference type="Gene3D" id="3.40.50.300">
    <property type="entry name" value="P-loop containing nucleotide triphosphate hydrolases"/>
    <property type="match status" value="1"/>
</dbReference>
<keyword evidence="1" id="KW-0547">Nucleotide-binding</keyword>
<dbReference type="InterPro" id="IPR050173">
    <property type="entry name" value="ABC_transporter_C-like"/>
</dbReference>
<evidence type="ECO:0000313" key="4">
    <source>
        <dbReference type="EMBL" id="EFJ37763.1"/>
    </source>
</evidence>
<dbReference type="PANTHER" id="PTHR24223:SF189">
    <property type="entry name" value="ABC TRANSPORTER C FAMILY MEMBER 5"/>
    <property type="match status" value="1"/>
</dbReference>
<sequence length="83" mass="9554">MHFCILPFSLHLLLQVQVTGRTSYVGQTAWVQSGMVENNVCFMDRSKYDRVLEMCQLKRDMEVLPFGDQTEISERGINLSGVR</sequence>